<keyword evidence="8" id="KW-0460">Magnesium</keyword>
<dbReference type="GO" id="GO:0046872">
    <property type="term" value="F:metal ion binding"/>
    <property type="evidence" value="ECO:0007669"/>
    <property type="project" value="UniProtKB-KW"/>
</dbReference>
<evidence type="ECO:0000256" key="7">
    <source>
        <dbReference type="ARBA" id="ARBA00022840"/>
    </source>
</evidence>
<keyword evidence="3" id="KW-0808">Transferase</keyword>
<evidence type="ECO:0000256" key="9">
    <source>
        <dbReference type="ARBA" id="ARBA00031547"/>
    </source>
</evidence>
<evidence type="ECO:0000256" key="6">
    <source>
        <dbReference type="ARBA" id="ARBA00022741"/>
    </source>
</evidence>
<dbReference type="AlphaFoldDB" id="A0AAD3YAY6"/>
<comment type="caution">
    <text evidence="10">The sequence shown here is derived from an EMBL/GenBank/DDBJ whole genome shotgun (WGS) entry which is preliminary data.</text>
</comment>
<dbReference type="PANTHER" id="PTHR32057:SF14">
    <property type="entry name" value="PROTEIN ADENYLYLTRANSFERASE SELO, MITOCHONDRIAL"/>
    <property type="match status" value="1"/>
</dbReference>
<gene>
    <name evidence="10" type="ORF">CspeluHIS016_0202650</name>
</gene>
<evidence type="ECO:0000256" key="8">
    <source>
        <dbReference type="ARBA" id="ARBA00022842"/>
    </source>
</evidence>
<sequence>MTQSQFPIHRLPLPTKTLQKALTQLDIGSEPSAQRRSTVFPSSTRGVWAPVQPLWTEWPLRVTRAEALELGADVDKGEGVDVEDVLRRWDPVDKEDILDNGLRLASSAHRLKLEPILLGVSEIARAEMLPLLDVGDAADIEAGTDGDASPARAALVDVLSGRKVLLSEDYRSWATRYCGHQFGQWAGQLGDGRAISLIETISDAGRAEIQVKGAGRTPFSRSADGLAVLRSGVREYLGCEAVAALGIPTTRSLAILTSPVLVFRERGRELNSLVARMAPTFIRVGHFEAMNPGESGHRSQHIFLGGGWRNAQDDEADKPSALGGQGNLDGLRDLTLWIKDEIMRSNGSIKDWFLDVVRRNADTVAAWQVYGFMHGVLNTDNISIMGLTIDYGPYAFMDVFDPQHICNHSDPGGLYSYRNQPGRVLFALDSLASSLLPILGYEKLNGTPPPDGWGESASTDDVRKWEEAGLAAIDGWNNIFTETQEKAERDGWQMRFGFKTFRGDDDRSIVRNFQSMLKACSADFGASLRLLAALEPSRGAEDGYIRQFAKRFVAATTADLPPDSVVRAEEDAGAWLRVYAARAAEEPELEAWKTDAPDGRWEVARTAAMRKVNPRFVLRQWVLEEVISIMDSALMDADVPTARRALALVLDLASNPFESYGEREDGSIRDDLDDASAERARLCGLGPRGMLGFQCSCSS</sequence>
<evidence type="ECO:0000313" key="11">
    <source>
        <dbReference type="Proteomes" id="UP001222932"/>
    </source>
</evidence>
<evidence type="ECO:0000313" key="10">
    <source>
        <dbReference type="EMBL" id="GMK55209.1"/>
    </source>
</evidence>
<dbReference type="PANTHER" id="PTHR32057">
    <property type="entry name" value="PROTEIN ADENYLYLTRANSFERASE SELO, MITOCHONDRIAL"/>
    <property type="match status" value="1"/>
</dbReference>
<evidence type="ECO:0000256" key="2">
    <source>
        <dbReference type="ARBA" id="ARBA00009747"/>
    </source>
</evidence>
<comment type="cofactor">
    <cofactor evidence="1">
        <name>Mg(2+)</name>
        <dbReference type="ChEBI" id="CHEBI:18420"/>
    </cofactor>
</comment>
<dbReference type="GO" id="GO:0005739">
    <property type="term" value="C:mitochondrion"/>
    <property type="evidence" value="ECO:0007669"/>
    <property type="project" value="TreeGrafter"/>
</dbReference>
<dbReference type="Proteomes" id="UP001222932">
    <property type="component" value="Unassembled WGS sequence"/>
</dbReference>
<dbReference type="EMBL" id="BTCM01000002">
    <property type="protein sequence ID" value="GMK55209.1"/>
    <property type="molecule type" value="Genomic_DNA"/>
</dbReference>
<keyword evidence="7" id="KW-0067">ATP-binding</keyword>
<dbReference type="GO" id="GO:0005524">
    <property type="term" value="F:ATP binding"/>
    <property type="evidence" value="ECO:0007669"/>
    <property type="project" value="UniProtKB-KW"/>
</dbReference>
<evidence type="ECO:0000256" key="1">
    <source>
        <dbReference type="ARBA" id="ARBA00001946"/>
    </source>
</evidence>
<organism evidence="10 11">
    <name type="scientific">Cutaneotrichosporon spelunceum</name>
    <dbReference type="NCBI Taxonomy" id="1672016"/>
    <lineage>
        <taxon>Eukaryota</taxon>
        <taxon>Fungi</taxon>
        <taxon>Dikarya</taxon>
        <taxon>Basidiomycota</taxon>
        <taxon>Agaricomycotina</taxon>
        <taxon>Tremellomycetes</taxon>
        <taxon>Trichosporonales</taxon>
        <taxon>Trichosporonaceae</taxon>
        <taxon>Cutaneotrichosporon</taxon>
    </lineage>
</organism>
<keyword evidence="11" id="KW-1185">Reference proteome</keyword>
<reference evidence="10" key="1">
    <citation type="journal article" date="2023" name="BMC Genomics">
        <title>Chromosome-level genome assemblies of Cutaneotrichosporon spp. (Trichosporonales, Basidiomycota) reveal imbalanced evolution between nucleotide sequences and chromosome synteny.</title>
        <authorList>
            <person name="Kobayashi Y."/>
            <person name="Kayamori A."/>
            <person name="Aoki K."/>
            <person name="Shiwa Y."/>
            <person name="Matsutani M."/>
            <person name="Fujita N."/>
            <person name="Sugita T."/>
            <person name="Iwasaki W."/>
            <person name="Tanaka N."/>
            <person name="Takashima M."/>
        </authorList>
    </citation>
    <scope>NUCLEOTIDE SEQUENCE</scope>
    <source>
        <strain evidence="10">HIS016</strain>
    </source>
</reference>
<evidence type="ECO:0000256" key="4">
    <source>
        <dbReference type="ARBA" id="ARBA00022695"/>
    </source>
</evidence>
<evidence type="ECO:0000256" key="5">
    <source>
        <dbReference type="ARBA" id="ARBA00022723"/>
    </source>
</evidence>
<accession>A0AAD3YAY6</accession>
<reference evidence="10" key="2">
    <citation type="submission" date="2023-06" db="EMBL/GenBank/DDBJ databases">
        <authorList>
            <person name="Kobayashi Y."/>
            <person name="Kayamori A."/>
            <person name="Aoki K."/>
            <person name="Shiwa Y."/>
            <person name="Fujita N."/>
            <person name="Sugita T."/>
            <person name="Iwasaki W."/>
            <person name="Tanaka N."/>
            <person name="Takashima M."/>
        </authorList>
    </citation>
    <scope>NUCLEOTIDE SEQUENCE</scope>
    <source>
        <strain evidence="10">HIS016</strain>
    </source>
</reference>
<dbReference type="GO" id="GO:0070733">
    <property type="term" value="F:AMPylase activity"/>
    <property type="evidence" value="ECO:0007669"/>
    <property type="project" value="TreeGrafter"/>
</dbReference>
<name>A0AAD3YAY6_9TREE</name>
<keyword evidence="4" id="KW-0548">Nucleotidyltransferase</keyword>
<comment type="similarity">
    <text evidence="2">Belongs to the SELO family.</text>
</comment>
<keyword evidence="6" id="KW-0547">Nucleotide-binding</keyword>
<dbReference type="Pfam" id="PF02696">
    <property type="entry name" value="SelO"/>
    <property type="match status" value="1"/>
</dbReference>
<keyword evidence="5" id="KW-0479">Metal-binding</keyword>
<protein>
    <recommendedName>
        <fullName evidence="9">Selenoprotein O</fullName>
    </recommendedName>
</protein>
<evidence type="ECO:0000256" key="3">
    <source>
        <dbReference type="ARBA" id="ARBA00022679"/>
    </source>
</evidence>
<dbReference type="InterPro" id="IPR003846">
    <property type="entry name" value="SelO"/>
</dbReference>
<proteinExistence type="inferred from homology"/>